<dbReference type="EMBL" id="BMZI01000003">
    <property type="protein sequence ID" value="GHB16460.1"/>
    <property type="molecule type" value="Genomic_DNA"/>
</dbReference>
<feature type="transmembrane region" description="Helical" evidence="1">
    <location>
        <begin position="139"/>
        <end position="160"/>
    </location>
</feature>
<reference evidence="3" key="1">
    <citation type="journal article" date="2019" name="Int. J. Syst. Evol. Microbiol.">
        <title>The Global Catalogue of Microorganisms (GCM) 10K type strain sequencing project: providing services to taxonomists for standard genome sequencing and annotation.</title>
        <authorList>
            <consortium name="The Broad Institute Genomics Platform"/>
            <consortium name="The Broad Institute Genome Sequencing Center for Infectious Disease"/>
            <person name="Wu L."/>
            <person name="Ma J."/>
        </authorList>
    </citation>
    <scope>NUCLEOTIDE SEQUENCE [LARGE SCALE GENOMIC DNA]</scope>
    <source>
        <strain evidence="3">KCTC 32998</strain>
    </source>
</reference>
<dbReference type="PANTHER" id="PTHR35804">
    <property type="entry name" value="LYSINE EXPORTER LYSO"/>
    <property type="match status" value="1"/>
</dbReference>
<comment type="caution">
    <text evidence="2">The sequence shown here is derived from an EMBL/GenBank/DDBJ whole genome shotgun (WGS) entry which is preliminary data.</text>
</comment>
<evidence type="ECO:0000313" key="2">
    <source>
        <dbReference type="EMBL" id="GHB16460.1"/>
    </source>
</evidence>
<organism evidence="2 3">
    <name type="scientific">Salinicola rhizosphaerae</name>
    <dbReference type="NCBI Taxonomy" id="1443141"/>
    <lineage>
        <taxon>Bacteria</taxon>
        <taxon>Pseudomonadati</taxon>
        <taxon>Pseudomonadota</taxon>
        <taxon>Gammaproteobacteria</taxon>
        <taxon>Oceanospirillales</taxon>
        <taxon>Halomonadaceae</taxon>
        <taxon>Salinicola</taxon>
    </lineage>
</organism>
<name>A0ABQ3DU12_9GAMM</name>
<keyword evidence="1" id="KW-0812">Transmembrane</keyword>
<keyword evidence="1" id="KW-1133">Transmembrane helix</keyword>
<dbReference type="Pfam" id="PF03956">
    <property type="entry name" value="Lys_export"/>
    <property type="match status" value="1"/>
</dbReference>
<proteinExistence type="predicted"/>
<feature type="transmembrane region" description="Helical" evidence="1">
    <location>
        <begin position="172"/>
        <end position="194"/>
    </location>
</feature>
<protein>
    <submittedName>
        <fullName evidence="2">Membrane protein</fullName>
    </submittedName>
</protein>
<dbReference type="RefSeq" id="WP_189443940.1">
    <property type="nucleotide sequence ID" value="NZ_BMZI01000003.1"/>
</dbReference>
<feature type="transmembrane region" description="Helical" evidence="1">
    <location>
        <begin position="61"/>
        <end position="83"/>
    </location>
</feature>
<feature type="transmembrane region" description="Helical" evidence="1">
    <location>
        <begin position="243"/>
        <end position="265"/>
    </location>
</feature>
<feature type="transmembrane region" description="Helical" evidence="1">
    <location>
        <begin position="35"/>
        <end position="55"/>
    </location>
</feature>
<keyword evidence="3" id="KW-1185">Reference proteome</keyword>
<dbReference type="InterPro" id="IPR005642">
    <property type="entry name" value="LysO"/>
</dbReference>
<evidence type="ECO:0000256" key="1">
    <source>
        <dbReference type="SAM" id="Phobius"/>
    </source>
</evidence>
<dbReference type="PANTHER" id="PTHR35804:SF1">
    <property type="entry name" value="LYSINE EXPORTER LYSO"/>
    <property type="match status" value="1"/>
</dbReference>
<feature type="transmembrane region" description="Helical" evidence="1">
    <location>
        <begin position="6"/>
        <end position="23"/>
    </location>
</feature>
<accession>A0ABQ3DU12</accession>
<feature type="transmembrane region" description="Helical" evidence="1">
    <location>
        <begin position="214"/>
        <end position="236"/>
    </location>
</feature>
<keyword evidence="1" id="KW-0472">Membrane</keyword>
<feature type="transmembrane region" description="Helical" evidence="1">
    <location>
        <begin position="116"/>
        <end position="133"/>
    </location>
</feature>
<gene>
    <name evidence="2" type="ORF">GCM10009038_13750</name>
</gene>
<evidence type="ECO:0000313" key="3">
    <source>
        <dbReference type="Proteomes" id="UP000646745"/>
    </source>
</evidence>
<feature type="transmembrane region" description="Helical" evidence="1">
    <location>
        <begin position="285"/>
        <end position="307"/>
    </location>
</feature>
<dbReference type="Proteomes" id="UP000646745">
    <property type="component" value="Unassembled WGS sequence"/>
</dbReference>
<sequence length="309" mass="32824">MLLGLLWILLPLVLGYLIPIRHAGIRRAIDRGVNLSVYVILLLMGVGLGSLANLLDELSRIGTTALTLFIVIAPINLLALAWLCRRPVGRRAPERIGHDDGTPTGKWQALAGSTQLAGTVLVGVVIGVAARWFDHSLTALSETLATWTLYVLLGLVGCQLRNSGLGLRQILLNRLGLAMALTVFASSMLAGLAVAPLLDLPWNQGMAMAAGFGWYSLSGILIGDQLGPVLGGAAFFNDLARELLAFLLIPLFMQRAMPLAIGYSGATAMDVTLPIIQRYGGVTCVPLAIVSGFLLSLLSPLLILLLLSF</sequence>